<gene>
    <name evidence="2" type="ORF">GKJPGBOP_00355</name>
</gene>
<dbReference type="InterPro" id="IPR006175">
    <property type="entry name" value="YjgF/YER057c/UK114"/>
</dbReference>
<protein>
    <submittedName>
        <fullName evidence="2">Enamine deaminase RidA</fullName>
    </submittedName>
</protein>
<sequence>MIHRIEPDGVYGLPDLVSQISVPDGRRLAFLSGQVAWDEEGRVVGEGDHAAQAAQVALRIDRLLDALGAQRQDIVKETIYVVDHEPHLTPGILAALHGAPPPSSTLVGVAKLFAPEFLIEVECVVALPDREPDEEQACAR</sequence>
<dbReference type="GO" id="GO:0019239">
    <property type="term" value="F:deaminase activity"/>
    <property type="evidence" value="ECO:0007669"/>
    <property type="project" value="TreeGrafter"/>
</dbReference>
<dbReference type="Gene3D" id="3.30.1330.40">
    <property type="entry name" value="RutC-like"/>
    <property type="match status" value="1"/>
</dbReference>
<dbReference type="AlphaFoldDB" id="A0A401VUG4"/>
<proteinExistence type="inferred from homology"/>
<dbReference type="RefSeq" id="WP_125051159.1">
    <property type="nucleotide sequence ID" value="NZ_BHZD01000001.1"/>
</dbReference>
<dbReference type="EMBL" id="BHZD01000001">
    <property type="protein sequence ID" value="GCD40702.1"/>
    <property type="molecule type" value="Genomic_DNA"/>
</dbReference>
<dbReference type="Pfam" id="PF01042">
    <property type="entry name" value="Ribonuc_L-PSP"/>
    <property type="match status" value="1"/>
</dbReference>
<dbReference type="Proteomes" id="UP000286746">
    <property type="component" value="Unassembled WGS sequence"/>
</dbReference>
<reference evidence="2 3" key="1">
    <citation type="submission" date="2018-11" db="EMBL/GenBank/DDBJ databases">
        <title>Whole genome sequence of Streptomyces paromomycinus NBRC 15454(T).</title>
        <authorList>
            <person name="Komaki H."/>
            <person name="Tamura T."/>
        </authorList>
    </citation>
    <scope>NUCLEOTIDE SEQUENCE [LARGE SCALE GENOMIC DNA]</scope>
    <source>
        <strain evidence="2 3">NBRC 15454</strain>
    </source>
</reference>
<name>A0A401VUG4_STREY</name>
<keyword evidence="3" id="KW-1185">Reference proteome</keyword>
<dbReference type="GO" id="GO:0005829">
    <property type="term" value="C:cytosol"/>
    <property type="evidence" value="ECO:0007669"/>
    <property type="project" value="TreeGrafter"/>
</dbReference>
<comment type="similarity">
    <text evidence="1">Belongs to the RutC family.</text>
</comment>
<dbReference type="PANTHER" id="PTHR11803:SF58">
    <property type="entry name" value="PROTEIN HMF1-RELATED"/>
    <property type="match status" value="1"/>
</dbReference>
<accession>A0A401VUG4</accession>
<evidence type="ECO:0000256" key="1">
    <source>
        <dbReference type="ARBA" id="ARBA00010552"/>
    </source>
</evidence>
<dbReference type="CDD" id="cd00448">
    <property type="entry name" value="YjgF_YER057c_UK114_family"/>
    <property type="match status" value="1"/>
</dbReference>
<comment type="caution">
    <text evidence="2">The sequence shown here is derived from an EMBL/GenBank/DDBJ whole genome shotgun (WGS) entry which is preliminary data.</text>
</comment>
<dbReference type="PANTHER" id="PTHR11803">
    <property type="entry name" value="2-IMINOBUTANOATE/2-IMINOPROPANOATE DEAMINASE RIDA"/>
    <property type="match status" value="1"/>
</dbReference>
<evidence type="ECO:0000313" key="2">
    <source>
        <dbReference type="EMBL" id="GCD40702.1"/>
    </source>
</evidence>
<organism evidence="2 3">
    <name type="scientific">Streptomyces paromomycinus</name>
    <name type="common">Streptomyces rimosus subsp. paromomycinus</name>
    <dbReference type="NCBI Taxonomy" id="92743"/>
    <lineage>
        <taxon>Bacteria</taxon>
        <taxon>Bacillati</taxon>
        <taxon>Actinomycetota</taxon>
        <taxon>Actinomycetes</taxon>
        <taxon>Kitasatosporales</taxon>
        <taxon>Streptomycetaceae</taxon>
        <taxon>Streptomyces</taxon>
    </lineage>
</organism>
<dbReference type="InterPro" id="IPR035959">
    <property type="entry name" value="RutC-like_sf"/>
</dbReference>
<dbReference type="SUPFAM" id="SSF55298">
    <property type="entry name" value="YjgF-like"/>
    <property type="match status" value="1"/>
</dbReference>
<evidence type="ECO:0000313" key="3">
    <source>
        <dbReference type="Proteomes" id="UP000286746"/>
    </source>
</evidence>